<comment type="caution">
    <text evidence="3">The sequence shown here is derived from an EMBL/GenBank/DDBJ whole genome shotgun (WGS) entry which is preliminary data.</text>
</comment>
<dbReference type="EMBL" id="JACHZG010000002">
    <property type="protein sequence ID" value="MBB3328707.1"/>
    <property type="molecule type" value="Genomic_DNA"/>
</dbReference>
<feature type="compositionally biased region" description="Low complexity" evidence="1">
    <location>
        <begin position="35"/>
        <end position="59"/>
    </location>
</feature>
<feature type="region of interest" description="Disordered" evidence="1">
    <location>
        <begin position="1"/>
        <end position="112"/>
    </location>
</feature>
<feature type="transmembrane region" description="Helical" evidence="2">
    <location>
        <begin position="119"/>
        <end position="139"/>
    </location>
</feature>
<evidence type="ECO:0000256" key="1">
    <source>
        <dbReference type="SAM" id="MobiDB-lite"/>
    </source>
</evidence>
<organism evidence="3 4">
    <name type="scientific">Microlunatus antarcticus</name>
    <dbReference type="NCBI Taxonomy" id="53388"/>
    <lineage>
        <taxon>Bacteria</taxon>
        <taxon>Bacillati</taxon>
        <taxon>Actinomycetota</taxon>
        <taxon>Actinomycetes</taxon>
        <taxon>Propionibacteriales</taxon>
        <taxon>Propionibacteriaceae</taxon>
        <taxon>Microlunatus</taxon>
    </lineage>
</organism>
<keyword evidence="2" id="KW-1133">Transmembrane helix</keyword>
<feature type="compositionally biased region" description="Low complexity" evidence="1">
    <location>
        <begin position="1"/>
        <end position="10"/>
    </location>
</feature>
<dbReference type="AlphaFoldDB" id="A0A7W5JYJ7"/>
<evidence type="ECO:0000256" key="2">
    <source>
        <dbReference type="SAM" id="Phobius"/>
    </source>
</evidence>
<feature type="compositionally biased region" description="Pro residues" evidence="1">
    <location>
        <begin position="69"/>
        <end position="80"/>
    </location>
</feature>
<sequence length="447" mass="46558">MSQPPQGDQPQQPPHPPQNQPAQGNPPQGQPPQGYPQQGQPQQGYPQQQGGFGPQQGRPGQPPYAGGPGPYPPQPYPPAPYQQGPYQPGPYPQGPPPQGGYPPGGYPPGQGPKKKRTGLFVLIGAGALALILAVVAVAVNLGGRDDVAGGGTTTGGSTAAAPAAATASDAVNGYLQAVAKGDAAAAVAYAYDPSTVDTTALTPEVLAASGKAAPITDIQVGSSDPDSTSVAASYQLGSTPVSTSFDVLKASNDTWKLVTVATDVDLTSMQDSGIPLLMNGSKIKPGPLSLLPGSYRFSSGVRNFDYGSKPVLLVRYPADYPDTSQVQPRISSKGQASAVAAVKKSWNSCLDKKAQKPKGCPNQFVYKDFNFRDSTVRWSRKGSDPFKNLKPTYSDTTTLQYYVKRDLALKGTCTASGRTGTCTGTLKGTAQVEARLKGDKITVDWLQ</sequence>
<evidence type="ECO:0000313" key="4">
    <source>
        <dbReference type="Proteomes" id="UP000565572"/>
    </source>
</evidence>
<feature type="compositionally biased region" description="Pro residues" evidence="1">
    <location>
        <begin position="87"/>
        <end position="110"/>
    </location>
</feature>
<keyword evidence="2" id="KW-0472">Membrane</keyword>
<proteinExistence type="predicted"/>
<accession>A0A7W5JYJ7</accession>
<protein>
    <submittedName>
        <fullName evidence="3">Uncharacterized protein</fullName>
    </submittedName>
</protein>
<dbReference type="RefSeq" id="WP_183341837.1">
    <property type="nucleotide sequence ID" value="NZ_JACHZG010000002.1"/>
</dbReference>
<name>A0A7W5JYJ7_9ACTN</name>
<keyword evidence="2" id="KW-0812">Transmembrane</keyword>
<dbReference type="Proteomes" id="UP000565572">
    <property type="component" value="Unassembled WGS sequence"/>
</dbReference>
<gene>
    <name evidence="3" type="ORF">FHX39_003692</name>
</gene>
<keyword evidence="4" id="KW-1185">Reference proteome</keyword>
<reference evidence="3 4" key="1">
    <citation type="submission" date="2020-08" db="EMBL/GenBank/DDBJ databases">
        <title>Sequencing the genomes of 1000 actinobacteria strains.</title>
        <authorList>
            <person name="Klenk H.-P."/>
        </authorList>
    </citation>
    <scope>NUCLEOTIDE SEQUENCE [LARGE SCALE GENOMIC DNA]</scope>
    <source>
        <strain evidence="3 4">DSM 11053</strain>
    </source>
</reference>
<evidence type="ECO:0000313" key="3">
    <source>
        <dbReference type="EMBL" id="MBB3328707.1"/>
    </source>
</evidence>